<accession>T1HFK1</accession>
<dbReference type="HOGENOM" id="CLU_2216534_0_0_1"/>
<protein>
    <submittedName>
        <fullName evidence="1">Uncharacterized protein</fullName>
    </submittedName>
</protein>
<dbReference type="InParanoid" id="T1HFK1"/>
<dbReference type="EMBL" id="ACPB03019264">
    <property type="status" value="NOT_ANNOTATED_CDS"/>
    <property type="molecule type" value="Genomic_DNA"/>
</dbReference>
<keyword evidence="2" id="KW-1185">Reference proteome</keyword>
<evidence type="ECO:0000313" key="1">
    <source>
        <dbReference type="EnsemblMetazoa" id="RPRC002823-PA"/>
    </source>
</evidence>
<evidence type="ECO:0000313" key="2">
    <source>
        <dbReference type="Proteomes" id="UP000015103"/>
    </source>
</evidence>
<dbReference type="VEuPathDB" id="VectorBase:RPRC002823"/>
<sequence length="107" mass="12006">MYLSQKNMNNILQLFELETKAMLQRDKKVNPKDWIKPTAPTAISSKIAGVEERKRSEGSSPLAKWRQITCPGSGIGNQLSCSEDPDLLQTHRLHPAANNSLLHKRVV</sequence>
<dbReference type="EnsemblMetazoa" id="RPRC002823-RA">
    <property type="protein sequence ID" value="RPRC002823-PA"/>
    <property type="gene ID" value="RPRC002823"/>
</dbReference>
<dbReference type="Proteomes" id="UP000015103">
    <property type="component" value="Unassembled WGS sequence"/>
</dbReference>
<name>T1HFK1_RHOPR</name>
<reference evidence="1" key="1">
    <citation type="submission" date="2015-05" db="UniProtKB">
        <authorList>
            <consortium name="EnsemblMetazoa"/>
        </authorList>
    </citation>
    <scope>IDENTIFICATION</scope>
</reference>
<proteinExistence type="predicted"/>
<dbReference type="AlphaFoldDB" id="T1HFK1"/>
<organism evidence="1 2">
    <name type="scientific">Rhodnius prolixus</name>
    <name type="common">Triatomid bug</name>
    <dbReference type="NCBI Taxonomy" id="13249"/>
    <lineage>
        <taxon>Eukaryota</taxon>
        <taxon>Metazoa</taxon>
        <taxon>Ecdysozoa</taxon>
        <taxon>Arthropoda</taxon>
        <taxon>Hexapoda</taxon>
        <taxon>Insecta</taxon>
        <taxon>Pterygota</taxon>
        <taxon>Neoptera</taxon>
        <taxon>Paraneoptera</taxon>
        <taxon>Hemiptera</taxon>
        <taxon>Heteroptera</taxon>
        <taxon>Panheteroptera</taxon>
        <taxon>Cimicomorpha</taxon>
        <taxon>Reduviidae</taxon>
        <taxon>Triatominae</taxon>
        <taxon>Rhodnius</taxon>
    </lineage>
</organism>